<accession>A0ABQ3ZYS7</accession>
<protein>
    <submittedName>
        <fullName evidence="1">Uncharacterized protein</fullName>
    </submittedName>
</protein>
<dbReference type="EMBL" id="BOMN01000095">
    <property type="protein sequence ID" value="GIE23728.1"/>
    <property type="molecule type" value="Genomic_DNA"/>
</dbReference>
<dbReference type="Proteomes" id="UP000603200">
    <property type="component" value="Unassembled WGS sequence"/>
</dbReference>
<sequence length="353" mass="37944">MTFDVYFDVLSRTADPDEWEAALAGIVEQAQRAEPAEVQTALERLVQGMRAMPFFFAQDLAQVIGAVAGLGTDPLVVLPVLVERATEVLESAALFAGLCEADLGEIPDLTDESTAREALARFTELARRRSLDAHEAELLMQAWMSADQLVQPLLVLCQRADARAALPGRERLAAAIEPVRERLGTPSWLAGLLEVLDDEPLIVLDRGFAGTGRGYRVTIGGIADNFQLHTLLAAALISSPADGRADETLLPGRPPTEIEIAAASTGDPAPEGGITGSWNMIDANGDWIWNEGKPAYIPHHDGVRVIVLDAAPYERSWNAGRVYPLMLPALHVDGPLTPQEAAALLSQVKPASR</sequence>
<evidence type="ECO:0000313" key="2">
    <source>
        <dbReference type="Proteomes" id="UP000603200"/>
    </source>
</evidence>
<evidence type="ECO:0000313" key="1">
    <source>
        <dbReference type="EMBL" id="GIE23728.1"/>
    </source>
</evidence>
<proteinExistence type="predicted"/>
<organism evidence="1 2">
    <name type="scientific">Winogradskya humida</name>
    <dbReference type="NCBI Taxonomy" id="113566"/>
    <lineage>
        <taxon>Bacteria</taxon>
        <taxon>Bacillati</taxon>
        <taxon>Actinomycetota</taxon>
        <taxon>Actinomycetes</taxon>
        <taxon>Micromonosporales</taxon>
        <taxon>Micromonosporaceae</taxon>
        <taxon>Winogradskya</taxon>
    </lineage>
</organism>
<keyword evidence="2" id="KW-1185">Reference proteome</keyword>
<gene>
    <name evidence="1" type="ORF">Ahu01nite_068300</name>
</gene>
<dbReference type="RefSeq" id="WP_203840777.1">
    <property type="nucleotide sequence ID" value="NZ_BAAATV010000038.1"/>
</dbReference>
<reference evidence="1 2" key="1">
    <citation type="submission" date="2021-01" db="EMBL/GenBank/DDBJ databases">
        <title>Whole genome shotgun sequence of Actinoplanes humidus NBRC 14915.</title>
        <authorList>
            <person name="Komaki H."/>
            <person name="Tamura T."/>
        </authorList>
    </citation>
    <scope>NUCLEOTIDE SEQUENCE [LARGE SCALE GENOMIC DNA]</scope>
    <source>
        <strain evidence="1 2">NBRC 14915</strain>
    </source>
</reference>
<comment type="caution">
    <text evidence="1">The sequence shown here is derived from an EMBL/GenBank/DDBJ whole genome shotgun (WGS) entry which is preliminary data.</text>
</comment>
<name>A0ABQ3ZYS7_9ACTN</name>